<feature type="non-terminal residue" evidence="2">
    <location>
        <position position="442"/>
    </location>
</feature>
<sequence length="442" mass="49719">MASWSIPKKELYCLFKAVELMLALGTVTDEQHPELKGERQWVNLSDSAIAIYRLKAKHSKCQMTPLETRWLAFIRAACLANKWKVVHVPSSSNLADGPSRGILPVTPFTVTLADARQVVHGSPVVQYCPDESNNGKSKPTAIVAAISQVDDADPLPDGVVQRLPINYAEIKKHQQDDPILKEIRAWHENGQKWSVNFKLPRSFLEKEGPLYKIDDENRLLYRITLADTKGEVQPRIAIAHGGSNTDFINAIIDAAHNKYCHLGYPKLAEIIGAIYYIRHLQAMVKKRLSTCDPCQRVHAQIKHKRRFGRVRFKGTAPGQVMAVDHMLMTDGKSDSHPNKIFRAIISITCGVTGFTWLRSTFSLTVAELIYHLEVLFGDYGAPRVLVFDGYGVNTPWLNSNQSQRLKKWASVLGIITVTIPPHGGPYAGWYERKHQFVRQALQ</sequence>
<evidence type="ECO:0000313" key="3">
    <source>
        <dbReference type="Proteomes" id="UP000007800"/>
    </source>
</evidence>
<proteinExistence type="predicted"/>
<dbReference type="InterPro" id="IPR012337">
    <property type="entry name" value="RNaseH-like_sf"/>
</dbReference>
<dbReference type="GO" id="GO:0003676">
    <property type="term" value="F:nucleic acid binding"/>
    <property type="evidence" value="ECO:0007669"/>
    <property type="project" value="InterPro"/>
</dbReference>
<dbReference type="AlphaFoldDB" id="C5L9I6"/>
<keyword evidence="3" id="KW-1185">Reference proteome</keyword>
<dbReference type="OrthoDB" id="10051210at2759"/>
<protein>
    <recommendedName>
        <fullName evidence="1">Integrase catalytic domain-containing protein</fullName>
    </recommendedName>
</protein>
<reference evidence="2 3" key="1">
    <citation type="submission" date="2008-07" db="EMBL/GenBank/DDBJ databases">
        <authorList>
            <person name="El-Sayed N."/>
            <person name="Caler E."/>
            <person name="Inman J."/>
            <person name="Amedeo P."/>
            <person name="Hass B."/>
            <person name="Wortman J."/>
        </authorList>
    </citation>
    <scope>NUCLEOTIDE SEQUENCE [LARGE SCALE GENOMIC DNA]</scope>
    <source>
        <strain evidence="3">ATCC 50983 / TXsc</strain>
    </source>
</reference>
<dbReference type="PROSITE" id="PS50994">
    <property type="entry name" value="INTEGRASE"/>
    <property type="match status" value="1"/>
</dbReference>
<name>C5L9I6_PERM5</name>
<dbReference type="Gene3D" id="1.10.340.70">
    <property type="match status" value="1"/>
</dbReference>
<dbReference type="InterPro" id="IPR041588">
    <property type="entry name" value="Integrase_H2C2"/>
</dbReference>
<dbReference type="GO" id="GO:0015074">
    <property type="term" value="P:DNA integration"/>
    <property type="evidence" value="ECO:0007669"/>
    <property type="project" value="InterPro"/>
</dbReference>
<dbReference type="InterPro" id="IPR036397">
    <property type="entry name" value="RNaseH_sf"/>
</dbReference>
<dbReference type="GeneID" id="9055955"/>
<dbReference type="InParanoid" id="C5L9I6"/>
<feature type="domain" description="Integrase catalytic" evidence="1">
    <location>
        <begin position="313"/>
        <end position="442"/>
    </location>
</feature>
<dbReference type="EMBL" id="GG680492">
    <property type="protein sequence ID" value="EER06607.1"/>
    <property type="molecule type" value="Genomic_DNA"/>
</dbReference>
<dbReference type="Proteomes" id="UP000007800">
    <property type="component" value="Unassembled WGS sequence"/>
</dbReference>
<dbReference type="Pfam" id="PF17921">
    <property type="entry name" value="Integrase_H2C2"/>
    <property type="match status" value="1"/>
</dbReference>
<gene>
    <name evidence="2" type="ORF">Pmar_PMAR009387</name>
</gene>
<organism evidence="3">
    <name type="scientific">Perkinsus marinus (strain ATCC 50983 / TXsc)</name>
    <dbReference type="NCBI Taxonomy" id="423536"/>
    <lineage>
        <taxon>Eukaryota</taxon>
        <taxon>Sar</taxon>
        <taxon>Alveolata</taxon>
        <taxon>Perkinsozoa</taxon>
        <taxon>Perkinsea</taxon>
        <taxon>Perkinsida</taxon>
        <taxon>Perkinsidae</taxon>
        <taxon>Perkinsus</taxon>
    </lineage>
</organism>
<accession>C5L9I6</accession>
<evidence type="ECO:0000313" key="2">
    <source>
        <dbReference type="EMBL" id="EER06607.1"/>
    </source>
</evidence>
<dbReference type="Gene3D" id="3.30.420.10">
    <property type="entry name" value="Ribonuclease H-like superfamily/Ribonuclease H"/>
    <property type="match status" value="1"/>
</dbReference>
<dbReference type="SUPFAM" id="SSF53098">
    <property type="entry name" value="Ribonuclease H-like"/>
    <property type="match status" value="1"/>
</dbReference>
<dbReference type="RefSeq" id="XP_002774791.1">
    <property type="nucleotide sequence ID" value="XM_002774745.1"/>
</dbReference>
<dbReference type="InterPro" id="IPR001584">
    <property type="entry name" value="Integrase_cat-core"/>
</dbReference>
<evidence type="ECO:0000259" key="1">
    <source>
        <dbReference type="PROSITE" id="PS50994"/>
    </source>
</evidence>